<dbReference type="PANTHER" id="PTHR32552">
    <property type="entry name" value="FERRICHROME IRON RECEPTOR-RELATED"/>
    <property type="match status" value="1"/>
</dbReference>
<evidence type="ECO:0000256" key="8">
    <source>
        <dbReference type="ARBA" id="ARBA00023065"/>
    </source>
</evidence>
<evidence type="ECO:0000313" key="17">
    <source>
        <dbReference type="EMBL" id="SHE48482.1"/>
    </source>
</evidence>
<dbReference type="PROSITE" id="PS52016">
    <property type="entry name" value="TONB_DEPENDENT_REC_3"/>
    <property type="match status" value="1"/>
</dbReference>
<dbReference type="Gene3D" id="2.170.130.10">
    <property type="entry name" value="TonB-dependent receptor, plug domain"/>
    <property type="match status" value="1"/>
</dbReference>
<evidence type="ECO:0000256" key="4">
    <source>
        <dbReference type="ARBA" id="ARBA00022496"/>
    </source>
</evidence>
<evidence type="ECO:0000313" key="19">
    <source>
        <dbReference type="Proteomes" id="UP000184108"/>
    </source>
</evidence>
<evidence type="ECO:0000259" key="14">
    <source>
        <dbReference type="Pfam" id="PF00593"/>
    </source>
</evidence>
<keyword evidence="7" id="KW-0408">Iron</keyword>
<accession>A0A1M4TVH8</accession>
<keyword evidence="4" id="KW-0410">Iron transport</keyword>
<dbReference type="Pfam" id="PF07715">
    <property type="entry name" value="Plug"/>
    <property type="match status" value="1"/>
</dbReference>
<dbReference type="PANTHER" id="PTHR32552:SF68">
    <property type="entry name" value="FERRICHROME OUTER MEMBRANE TRANSPORTER_PHAGE RECEPTOR"/>
    <property type="match status" value="1"/>
</dbReference>
<keyword evidence="18" id="KW-1185">Reference proteome</keyword>
<evidence type="ECO:0000256" key="5">
    <source>
        <dbReference type="ARBA" id="ARBA00022692"/>
    </source>
</evidence>
<name>A0A1M4TVH8_9FLAO</name>
<evidence type="ECO:0000256" key="13">
    <source>
        <dbReference type="RuleBase" id="RU003357"/>
    </source>
</evidence>
<dbReference type="EMBL" id="JPRI01000001">
    <property type="protein sequence ID" value="KFF28414.1"/>
    <property type="molecule type" value="Genomic_DNA"/>
</dbReference>
<gene>
    <name evidence="16" type="ORF">IW16_04225</name>
    <name evidence="17" type="ORF">SAMN02787073_0460</name>
</gene>
<proteinExistence type="inferred from homology"/>
<evidence type="ECO:0000256" key="3">
    <source>
        <dbReference type="ARBA" id="ARBA00022452"/>
    </source>
</evidence>
<keyword evidence="3 12" id="KW-1134">Transmembrane beta strand</keyword>
<keyword evidence="11 12" id="KW-0998">Cell outer membrane</keyword>
<keyword evidence="5 12" id="KW-0812">Transmembrane</keyword>
<evidence type="ECO:0000256" key="11">
    <source>
        <dbReference type="ARBA" id="ARBA00023237"/>
    </source>
</evidence>
<dbReference type="Proteomes" id="UP000028719">
    <property type="component" value="Unassembled WGS sequence"/>
</dbReference>
<evidence type="ECO:0000256" key="1">
    <source>
        <dbReference type="ARBA" id="ARBA00004571"/>
    </source>
</evidence>
<organism evidence="17 19">
    <name type="scientific">Chryseobacterium vrystaatense</name>
    <dbReference type="NCBI Taxonomy" id="307480"/>
    <lineage>
        <taxon>Bacteria</taxon>
        <taxon>Pseudomonadati</taxon>
        <taxon>Bacteroidota</taxon>
        <taxon>Flavobacteriia</taxon>
        <taxon>Flavobacteriales</taxon>
        <taxon>Weeksellaceae</taxon>
        <taxon>Chryseobacterium group</taxon>
        <taxon>Chryseobacterium</taxon>
    </lineage>
</organism>
<evidence type="ECO:0000256" key="6">
    <source>
        <dbReference type="ARBA" id="ARBA00022729"/>
    </source>
</evidence>
<comment type="subcellular location">
    <subcellularLocation>
        <location evidence="1 12">Cell outer membrane</location>
        <topology evidence="1 12">Multi-pass membrane protein</topology>
    </subcellularLocation>
</comment>
<dbReference type="OrthoDB" id="9775095at2"/>
<protein>
    <submittedName>
        <fullName evidence="17">Iron complex outermembrane recepter protein</fullName>
    </submittedName>
    <submittedName>
        <fullName evidence="16">TonB-dependent receptor</fullName>
    </submittedName>
</protein>
<keyword evidence="16" id="KW-0675">Receptor</keyword>
<keyword evidence="6" id="KW-0732">Signal</keyword>
<evidence type="ECO:0000256" key="7">
    <source>
        <dbReference type="ARBA" id="ARBA00023004"/>
    </source>
</evidence>
<sequence>MKNVLICASLLGSILVLSQEKDSTALKSIDEVIINTYVKKDSEYSNKMPLKAIENPQVYSSVDKVILENQGIFTVDDAFKNITGLQTMWTSNGRAGDGGAYVSLRGFVSANSLRNGVLGAVTSTIDAVNLEKLEVLKGPSGTLFGSLLTSYGGVINRVTKKPFETFGGSVSLAGGSYDTYRAAVDINTPLTNDKTLLFRLNSAYTNEGTFQTEGFRRNLAIAPSLSYKPTDRLSINLDMELFQMKSMSDQTFFFYSGKYLQQVNNIKDLNLDYKNSYLGKDLTNTGRSINFFGQVQYKISNSITSTTNFSSSSSYSDGFMPYLYFSGDEASSMFRSDQSTRDSRKKSINFQQNFNGDFKIGNLRNRVVLGFDYLRINNNQNFYDVNGFDKNDEDKSVPVPLHQAGFNYANFNGTALQAMYNTMAGNEKPYINRGIQENYAMYISNVLNITSTLNVLMALRVDSFNNHPGILGPADQEESKQFKQTFFSPKLGIVYEVIKDKVSIFGNYQNSFKNLAFYAGTDKVVRTPTPEQANQMEGGIKTSLFNGKVSSTFSYYNIKVKDVLRSVPTTEAPQAQIQDGTIVSRGVELEVNAYLVKGFTMIAGFTYNDSKYTQADTSVINRRPNTSGSPYLANLYASYQFLDGKLKGLGFGVGANYASENKIVNNLETDSETHVTTNNVFSLPSYFVLNASAYYDAKKFRIGVKVDNFTNEHYWIGYTTANPQKLINAMGTLTYKF</sequence>
<dbReference type="InterPro" id="IPR039426">
    <property type="entry name" value="TonB-dep_rcpt-like"/>
</dbReference>
<reference evidence="19" key="3">
    <citation type="submission" date="2016-11" db="EMBL/GenBank/DDBJ databases">
        <authorList>
            <person name="Varghese N."/>
            <person name="Submissions S."/>
        </authorList>
    </citation>
    <scope>NUCLEOTIDE SEQUENCE [LARGE SCALE GENOMIC DNA]</scope>
    <source>
        <strain evidence="19">YR203</strain>
    </source>
</reference>
<evidence type="ECO:0000313" key="16">
    <source>
        <dbReference type="EMBL" id="KFF28414.1"/>
    </source>
</evidence>
<comment type="similarity">
    <text evidence="12 13">Belongs to the TonB-dependent receptor family.</text>
</comment>
<dbReference type="GO" id="GO:0015344">
    <property type="term" value="F:siderophore uptake transmembrane transporter activity"/>
    <property type="evidence" value="ECO:0007669"/>
    <property type="project" value="TreeGrafter"/>
</dbReference>
<evidence type="ECO:0000259" key="15">
    <source>
        <dbReference type="Pfam" id="PF07715"/>
    </source>
</evidence>
<keyword evidence="10 12" id="KW-0472">Membrane</keyword>
<reference evidence="16 18" key="1">
    <citation type="submission" date="2014-07" db="EMBL/GenBank/DDBJ databases">
        <title>Genome of Chryseobacterium vrystaatense LMG 22846.</title>
        <authorList>
            <person name="Pipes S.E."/>
            <person name="Stropko S.J."/>
            <person name="Newman J.D."/>
        </authorList>
    </citation>
    <scope>NUCLEOTIDE SEQUENCE [LARGE SCALE GENOMIC DNA]</scope>
    <source>
        <strain evidence="16 18">LMG 22846</strain>
    </source>
</reference>
<dbReference type="GO" id="GO:0009279">
    <property type="term" value="C:cell outer membrane"/>
    <property type="evidence" value="ECO:0007669"/>
    <property type="project" value="UniProtKB-SubCell"/>
</dbReference>
<dbReference type="RefSeq" id="WP_034739940.1">
    <property type="nucleotide sequence ID" value="NZ_FQVE01000001.1"/>
</dbReference>
<dbReference type="EMBL" id="FQVE01000001">
    <property type="protein sequence ID" value="SHE48482.1"/>
    <property type="molecule type" value="Genomic_DNA"/>
</dbReference>
<keyword evidence="2 12" id="KW-0813">Transport</keyword>
<evidence type="ECO:0000256" key="2">
    <source>
        <dbReference type="ARBA" id="ARBA00022448"/>
    </source>
</evidence>
<dbReference type="InterPro" id="IPR000531">
    <property type="entry name" value="Beta-barrel_TonB"/>
</dbReference>
<dbReference type="InterPro" id="IPR012910">
    <property type="entry name" value="Plug_dom"/>
</dbReference>
<feature type="domain" description="TonB-dependent receptor plug" evidence="15">
    <location>
        <begin position="53"/>
        <end position="146"/>
    </location>
</feature>
<dbReference type="Gene3D" id="2.40.170.20">
    <property type="entry name" value="TonB-dependent receptor, beta-barrel domain"/>
    <property type="match status" value="1"/>
</dbReference>
<reference evidence="17" key="2">
    <citation type="submission" date="2016-11" db="EMBL/GenBank/DDBJ databases">
        <authorList>
            <person name="Jaros S."/>
            <person name="Januszkiewicz K."/>
            <person name="Wedrychowicz H."/>
        </authorList>
    </citation>
    <scope>NUCLEOTIDE SEQUENCE [LARGE SCALE GENOMIC DNA]</scope>
    <source>
        <strain evidence="17">YR203</strain>
    </source>
</reference>
<dbReference type="Proteomes" id="UP000184108">
    <property type="component" value="Unassembled WGS sequence"/>
</dbReference>
<dbReference type="SUPFAM" id="SSF56935">
    <property type="entry name" value="Porins"/>
    <property type="match status" value="1"/>
</dbReference>
<evidence type="ECO:0000256" key="10">
    <source>
        <dbReference type="ARBA" id="ARBA00023136"/>
    </source>
</evidence>
<dbReference type="InterPro" id="IPR036942">
    <property type="entry name" value="Beta-barrel_TonB_sf"/>
</dbReference>
<evidence type="ECO:0000256" key="9">
    <source>
        <dbReference type="ARBA" id="ARBA00023077"/>
    </source>
</evidence>
<feature type="domain" description="TonB-dependent receptor-like beta-barrel" evidence="14">
    <location>
        <begin position="277"/>
        <end position="708"/>
    </location>
</feature>
<dbReference type="CDD" id="cd01347">
    <property type="entry name" value="ligand_gated_channel"/>
    <property type="match status" value="1"/>
</dbReference>
<keyword evidence="8" id="KW-0406">Ion transport</keyword>
<dbReference type="InterPro" id="IPR037066">
    <property type="entry name" value="Plug_dom_sf"/>
</dbReference>
<evidence type="ECO:0000313" key="18">
    <source>
        <dbReference type="Proteomes" id="UP000028719"/>
    </source>
</evidence>
<dbReference type="Pfam" id="PF00593">
    <property type="entry name" value="TonB_dep_Rec_b-barrel"/>
    <property type="match status" value="1"/>
</dbReference>
<evidence type="ECO:0000256" key="12">
    <source>
        <dbReference type="PROSITE-ProRule" id="PRU01360"/>
    </source>
</evidence>
<keyword evidence="9 13" id="KW-0798">TonB box</keyword>
<dbReference type="AlphaFoldDB" id="A0A1M4TVH8"/>